<accession>A0ABN9C3N0</accession>
<dbReference type="Proteomes" id="UP001162483">
    <property type="component" value="Unassembled WGS sequence"/>
</dbReference>
<feature type="non-terminal residue" evidence="1">
    <location>
        <position position="45"/>
    </location>
</feature>
<organism evidence="1 2">
    <name type="scientific">Staurois parvus</name>
    <dbReference type="NCBI Taxonomy" id="386267"/>
    <lineage>
        <taxon>Eukaryota</taxon>
        <taxon>Metazoa</taxon>
        <taxon>Chordata</taxon>
        <taxon>Craniata</taxon>
        <taxon>Vertebrata</taxon>
        <taxon>Euteleostomi</taxon>
        <taxon>Amphibia</taxon>
        <taxon>Batrachia</taxon>
        <taxon>Anura</taxon>
        <taxon>Neobatrachia</taxon>
        <taxon>Ranoidea</taxon>
        <taxon>Ranidae</taxon>
        <taxon>Staurois</taxon>
    </lineage>
</organism>
<dbReference type="EMBL" id="CATNWA010007741">
    <property type="protein sequence ID" value="CAI9554633.1"/>
    <property type="molecule type" value="Genomic_DNA"/>
</dbReference>
<protein>
    <submittedName>
        <fullName evidence="1">Uncharacterized protein</fullName>
    </submittedName>
</protein>
<evidence type="ECO:0000313" key="1">
    <source>
        <dbReference type="EMBL" id="CAI9554633.1"/>
    </source>
</evidence>
<evidence type="ECO:0000313" key="2">
    <source>
        <dbReference type="Proteomes" id="UP001162483"/>
    </source>
</evidence>
<keyword evidence="2" id="KW-1185">Reference proteome</keyword>
<proteinExistence type="predicted"/>
<name>A0ABN9C3N0_9NEOB</name>
<gene>
    <name evidence="1" type="ORF">SPARVUS_LOCUS4255908</name>
</gene>
<sequence>MIQKMVRDCRHNTINGQRLRIWYRRWSETVYMIQEIRDSNILQET</sequence>
<comment type="caution">
    <text evidence="1">The sequence shown here is derived from an EMBL/GenBank/DDBJ whole genome shotgun (WGS) entry which is preliminary data.</text>
</comment>
<reference evidence="1" key="1">
    <citation type="submission" date="2023-05" db="EMBL/GenBank/DDBJ databases">
        <authorList>
            <person name="Stuckert A."/>
        </authorList>
    </citation>
    <scope>NUCLEOTIDE SEQUENCE</scope>
</reference>